<evidence type="ECO:0000313" key="2">
    <source>
        <dbReference type="Proteomes" id="UP000256779"/>
    </source>
</evidence>
<gene>
    <name evidence="1" type="ORF">C7460_104134</name>
</gene>
<sequence>MKVHQTKALFLSVICIEGIHHQLGMSGNAVRSIRSRIRHQGQWPSINKMHEVLQLAGYTSVHHHTWIHQKQSSKIAYTRKKLHHLLTDPHFDQDLKDFLTPLLSED</sequence>
<dbReference type="AlphaFoldDB" id="A0A3D9L6L7"/>
<organism evidence="1 2">
    <name type="scientific">Marinoscillum furvescens DSM 4134</name>
    <dbReference type="NCBI Taxonomy" id="1122208"/>
    <lineage>
        <taxon>Bacteria</taxon>
        <taxon>Pseudomonadati</taxon>
        <taxon>Bacteroidota</taxon>
        <taxon>Cytophagia</taxon>
        <taxon>Cytophagales</taxon>
        <taxon>Reichenbachiellaceae</taxon>
        <taxon>Marinoscillum</taxon>
    </lineage>
</organism>
<accession>A0A3D9L6L7</accession>
<dbReference type="Proteomes" id="UP000256779">
    <property type="component" value="Unassembled WGS sequence"/>
</dbReference>
<evidence type="ECO:0000313" key="1">
    <source>
        <dbReference type="EMBL" id="REE01114.1"/>
    </source>
</evidence>
<dbReference type="EMBL" id="QREG01000004">
    <property type="protein sequence ID" value="REE01114.1"/>
    <property type="molecule type" value="Genomic_DNA"/>
</dbReference>
<dbReference type="RefSeq" id="WP_115867202.1">
    <property type="nucleotide sequence ID" value="NZ_QREG01000004.1"/>
</dbReference>
<name>A0A3D9L6L7_MARFU</name>
<proteinExistence type="predicted"/>
<protein>
    <submittedName>
        <fullName evidence="1">Uncharacterized protein</fullName>
    </submittedName>
</protein>
<reference evidence="1 2" key="1">
    <citation type="submission" date="2018-07" db="EMBL/GenBank/DDBJ databases">
        <title>Genomic Encyclopedia of Type Strains, Phase IV (KMG-IV): sequencing the most valuable type-strain genomes for metagenomic binning, comparative biology and taxonomic classification.</title>
        <authorList>
            <person name="Goeker M."/>
        </authorList>
    </citation>
    <scope>NUCLEOTIDE SEQUENCE [LARGE SCALE GENOMIC DNA]</scope>
    <source>
        <strain evidence="1 2">DSM 4134</strain>
    </source>
</reference>
<dbReference type="OrthoDB" id="9936975at2"/>
<comment type="caution">
    <text evidence="1">The sequence shown here is derived from an EMBL/GenBank/DDBJ whole genome shotgun (WGS) entry which is preliminary data.</text>
</comment>
<keyword evidence="2" id="KW-1185">Reference proteome</keyword>